<evidence type="ECO:0000256" key="4">
    <source>
        <dbReference type="PROSITE-ProRule" id="PRU00433"/>
    </source>
</evidence>
<proteinExistence type="predicted"/>
<dbReference type="PROSITE" id="PS51007">
    <property type="entry name" value="CYTC"/>
    <property type="match status" value="1"/>
</dbReference>
<evidence type="ECO:0000256" key="2">
    <source>
        <dbReference type="ARBA" id="ARBA00022723"/>
    </source>
</evidence>
<dbReference type="GO" id="GO:0009055">
    <property type="term" value="F:electron transfer activity"/>
    <property type="evidence" value="ECO:0007669"/>
    <property type="project" value="InterPro"/>
</dbReference>
<evidence type="ECO:0000259" key="6">
    <source>
        <dbReference type="PROSITE" id="PS51007"/>
    </source>
</evidence>
<dbReference type="SUPFAM" id="SSF46626">
    <property type="entry name" value="Cytochrome c"/>
    <property type="match status" value="1"/>
</dbReference>
<dbReference type="Proteomes" id="UP000028547">
    <property type="component" value="Unassembled WGS sequence"/>
</dbReference>
<dbReference type="Pfam" id="PF13442">
    <property type="entry name" value="Cytochrome_CBB3"/>
    <property type="match status" value="1"/>
</dbReference>
<feature type="signal peptide" evidence="5">
    <location>
        <begin position="1"/>
        <end position="19"/>
    </location>
</feature>
<organism evidence="7 8">
    <name type="scientific">Archangium violaceum Cb vi76</name>
    <dbReference type="NCBI Taxonomy" id="1406225"/>
    <lineage>
        <taxon>Bacteria</taxon>
        <taxon>Pseudomonadati</taxon>
        <taxon>Myxococcota</taxon>
        <taxon>Myxococcia</taxon>
        <taxon>Myxococcales</taxon>
        <taxon>Cystobacterineae</taxon>
        <taxon>Archangiaceae</taxon>
        <taxon>Archangium</taxon>
    </lineage>
</organism>
<protein>
    <submittedName>
        <fullName evidence="7">Cytochrome C</fullName>
    </submittedName>
</protein>
<evidence type="ECO:0000313" key="7">
    <source>
        <dbReference type="EMBL" id="KFA89596.1"/>
    </source>
</evidence>
<dbReference type="GO" id="GO:0020037">
    <property type="term" value="F:heme binding"/>
    <property type="evidence" value="ECO:0007669"/>
    <property type="project" value="InterPro"/>
</dbReference>
<sequence>MKIRLALLLSLSLATAAHAEEDSVAEVWTAKCKSCHGPDGRAQTQMGKKEAIVDMSQPAWQQAQTDADIREAIADGSPRNKKMKAYKDKLTPQQIDALVAYIRGMKKG</sequence>
<keyword evidence="5" id="KW-0732">Signal</keyword>
<dbReference type="InterPro" id="IPR036909">
    <property type="entry name" value="Cyt_c-like_dom_sf"/>
</dbReference>
<keyword evidence="1 4" id="KW-0349">Heme</keyword>
<feature type="domain" description="Cytochrome c" evidence="6">
    <location>
        <begin position="19"/>
        <end position="106"/>
    </location>
</feature>
<dbReference type="AlphaFoldDB" id="A0A084SMB1"/>
<comment type="caution">
    <text evidence="7">The sequence shown here is derived from an EMBL/GenBank/DDBJ whole genome shotgun (WGS) entry which is preliminary data.</text>
</comment>
<dbReference type="RefSeq" id="WP_043404627.1">
    <property type="nucleotide sequence ID" value="NZ_JPMI01000235.1"/>
</dbReference>
<evidence type="ECO:0000313" key="8">
    <source>
        <dbReference type="Proteomes" id="UP000028547"/>
    </source>
</evidence>
<dbReference type="Gene3D" id="1.10.760.10">
    <property type="entry name" value="Cytochrome c-like domain"/>
    <property type="match status" value="1"/>
</dbReference>
<evidence type="ECO:0000256" key="3">
    <source>
        <dbReference type="ARBA" id="ARBA00023004"/>
    </source>
</evidence>
<name>A0A084SMB1_9BACT</name>
<reference evidence="7 8" key="1">
    <citation type="submission" date="2014-07" db="EMBL/GenBank/DDBJ databases">
        <title>Draft Genome Sequence of Gephyronic Acid Producer, Cystobacter violaceus Strain Cb vi76.</title>
        <authorList>
            <person name="Stevens D.C."/>
            <person name="Young J."/>
            <person name="Carmichael R."/>
            <person name="Tan J."/>
            <person name="Taylor R.E."/>
        </authorList>
    </citation>
    <scope>NUCLEOTIDE SEQUENCE [LARGE SCALE GENOMIC DNA]</scope>
    <source>
        <strain evidence="7 8">Cb vi76</strain>
    </source>
</reference>
<evidence type="ECO:0000256" key="5">
    <source>
        <dbReference type="SAM" id="SignalP"/>
    </source>
</evidence>
<dbReference type="InterPro" id="IPR009056">
    <property type="entry name" value="Cyt_c-like_dom"/>
</dbReference>
<evidence type="ECO:0000256" key="1">
    <source>
        <dbReference type="ARBA" id="ARBA00022617"/>
    </source>
</evidence>
<keyword evidence="3 4" id="KW-0408">Iron</keyword>
<accession>A0A084SMB1</accession>
<dbReference type="GO" id="GO:0046872">
    <property type="term" value="F:metal ion binding"/>
    <property type="evidence" value="ECO:0007669"/>
    <property type="project" value="UniProtKB-KW"/>
</dbReference>
<feature type="chain" id="PRO_5001781687" evidence="5">
    <location>
        <begin position="20"/>
        <end position="108"/>
    </location>
</feature>
<keyword evidence="2 4" id="KW-0479">Metal-binding</keyword>
<dbReference type="EMBL" id="JPMI01000235">
    <property type="protein sequence ID" value="KFA89596.1"/>
    <property type="molecule type" value="Genomic_DNA"/>
</dbReference>
<gene>
    <name evidence="7" type="ORF">Q664_33820</name>
</gene>